<organism evidence="1 2">
    <name type="scientific">Staphylococcus shinii</name>
    <dbReference type="NCBI Taxonomy" id="2912228"/>
    <lineage>
        <taxon>Bacteria</taxon>
        <taxon>Bacillati</taxon>
        <taxon>Bacillota</taxon>
        <taxon>Bacilli</taxon>
        <taxon>Bacillales</taxon>
        <taxon>Staphylococcaceae</taxon>
        <taxon>Staphylococcus</taxon>
    </lineage>
</organism>
<dbReference type="OrthoDB" id="9781180at2"/>
<keyword evidence="1" id="KW-0808">Transferase</keyword>
<dbReference type="InterPro" id="IPR027417">
    <property type="entry name" value="P-loop_NTPase"/>
</dbReference>
<name>A0A418IFG3_9STAP</name>
<dbReference type="EMBL" id="QXUF01000041">
    <property type="protein sequence ID" value="RIN00998.1"/>
    <property type="molecule type" value="Genomic_DNA"/>
</dbReference>
<dbReference type="Proteomes" id="UP000286317">
    <property type="component" value="Unassembled WGS sequence"/>
</dbReference>
<gene>
    <name evidence="1" type="ORF">BU112_07155</name>
</gene>
<dbReference type="AlphaFoldDB" id="A0A418IFG3"/>
<dbReference type="Gene3D" id="3.40.50.300">
    <property type="entry name" value="P-loop containing nucleotide triphosphate hydrolases"/>
    <property type="match status" value="1"/>
</dbReference>
<evidence type="ECO:0000313" key="1">
    <source>
        <dbReference type="EMBL" id="RIN00998.1"/>
    </source>
</evidence>
<keyword evidence="2" id="KW-1185">Reference proteome</keyword>
<accession>A0A418IFG3</accession>
<dbReference type="SUPFAM" id="SSF52540">
    <property type="entry name" value="P-loop containing nucleoside triphosphate hydrolases"/>
    <property type="match status" value="1"/>
</dbReference>
<keyword evidence="1" id="KW-0418">Kinase</keyword>
<dbReference type="RefSeq" id="WP_119584609.1">
    <property type="nucleotide sequence ID" value="NZ_JAWVBF010000001.1"/>
</dbReference>
<proteinExistence type="predicted"/>
<dbReference type="Pfam" id="PF13189">
    <property type="entry name" value="Cytidylate_kin2"/>
    <property type="match status" value="1"/>
</dbReference>
<protein>
    <submittedName>
        <fullName evidence="1">Cytidylate kinase-like family protein</fullName>
    </submittedName>
</protein>
<reference evidence="1 2" key="1">
    <citation type="journal article" date="2016" name="Front. Microbiol.">
        <title>Comprehensive Phylogenetic Analysis of Bovine Non-aureus Staphylococci Species Based on Whole-Genome Sequencing.</title>
        <authorList>
            <person name="Naushad S."/>
            <person name="Barkema H.W."/>
            <person name="Luby C."/>
            <person name="Condas L.A."/>
            <person name="Nobrega D.B."/>
            <person name="Carson D.A."/>
            <person name="De Buck J."/>
        </authorList>
    </citation>
    <scope>NUCLEOTIDE SEQUENCE [LARGE SCALE GENOMIC DNA]</scope>
    <source>
        <strain evidence="1 2">SNUC 4554</strain>
    </source>
</reference>
<sequence>MERQYIVFTSEYGSGARLIARKLAETLNIPFYGEEDLLIETAKYLEIDTQVLHNFDQYGEVAEIDTEKIIDGYKAVILNIVRKGPCILMERGADYILRDVCSFLNVYVYAPNITKKIERAVKIAGQSEENAKAFIQQQEQSRAAFYQQYTDITRAELSEYDLCINSDTFTGSALDMSICVDIIKSALQ</sequence>
<dbReference type="GO" id="GO:0016301">
    <property type="term" value="F:kinase activity"/>
    <property type="evidence" value="ECO:0007669"/>
    <property type="project" value="UniProtKB-KW"/>
</dbReference>
<evidence type="ECO:0000313" key="2">
    <source>
        <dbReference type="Proteomes" id="UP000286317"/>
    </source>
</evidence>
<comment type="caution">
    <text evidence="1">The sequence shown here is derived from an EMBL/GenBank/DDBJ whole genome shotgun (WGS) entry which is preliminary data.</text>
</comment>